<keyword evidence="2" id="KW-1185">Reference proteome</keyword>
<evidence type="ECO:0000313" key="1">
    <source>
        <dbReference type="EMBL" id="QIG43772.1"/>
    </source>
</evidence>
<dbReference type="AlphaFoldDB" id="A0A6G6WEV7"/>
<accession>A0A6G6WEV7</accession>
<organism evidence="1 2">
    <name type="scientific">Nocardioides anomalus</name>
    <dbReference type="NCBI Taxonomy" id="2712223"/>
    <lineage>
        <taxon>Bacteria</taxon>
        <taxon>Bacillati</taxon>
        <taxon>Actinomycetota</taxon>
        <taxon>Actinomycetes</taxon>
        <taxon>Propionibacteriales</taxon>
        <taxon>Nocardioidaceae</taxon>
        <taxon>Nocardioides</taxon>
    </lineage>
</organism>
<dbReference type="RefSeq" id="WP_165233926.1">
    <property type="nucleotide sequence ID" value="NZ_CP049257.1"/>
</dbReference>
<protein>
    <submittedName>
        <fullName evidence="1">Uncharacterized protein</fullName>
    </submittedName>
</protein>
<dbReference type="EMBL" id="CP049257">
    <property type="protein sequence ID" value="QIG43772.1"/>
    <property type="molecule type" value="Genomic_DNA"/>
</dbReference>
<dbReference type="Proteomes" id="UP000502996">
    <property type="component" value="Chromosome"/>
</dbReference>
<reference evidence="1 2" key="1">
    <citation type="submission" date="2020-02" db="EMBL/GenBank/DDBJ databases">
        <title>Full genome sequence of Nocardioides sp. R-3366.</title>
        <authorList>
            <person name="Im W.-T."/>
        </authorList>
    </citation>
    <scope>NUCLEOTIDE SEQUENCE [LARGE SCALE GENOMIC DNA]</scope>
    <source>
        <strain evidence="1 2">R-3366</strain>
    </source>
</reference>
<sequence>MALLMTLAAQPLSASGLAAVLLAGITLAVVAHVARPVPVLVAVAVREPGRGFVEVPLVAGRATDGPRHPHAPRAPGVR</sequence>
<gene>
    <name evidence="1" type="ORF">G5V58_14250</name>
</gene>
<evidence type="ECO:0000313" key="2">
    <source>
        <dbReference type="Proteomes" id="UP000502996"/>
    </source>
</evidence>
<dbReference type="KEGG" id="nano:G5V58_14250"/>
<proteinExistence type="predicted"/>
<name>A0A6G6WEV7_9ACTN</name>